<reference evidence="1 2" key="1">
    <citation type="submission" date="2015-01" db="EMBL/GenBank/DDBJ databases">
        <title>Evolution of Trichinella species and genotypes.</title>
        <authorList>
            <person name="Korhonen P.K."/>
            <person name="Edoardo P."/>
            <person name="Giuseppe L.R."/>
            <person name="Gasser R.B."/>
        </authorList>
    </citation>
    <scope>NUCLEOTIDE SEQUENCE [LARGE SCALE GENOMIC DNA]</scope>
    <source>
        <strain evidence="1">ISS470</strain>
    </source>
</reference>
<keyword evidence="2" id="KW-1185">Reference proteome</keyword>
<proteinExistence type="predicted"/>
<sequence length="64" mass="7426">MTIFYGRFFSLSMRVPKPTELLETFVVCTEKALFLKELHRDGLHASRRADWASWALRILADGLI</sequence>
<accession>A0A0V1FKF1</accession>
<dbReference type="AlphaFoldDB" id="A0A0V1FKF1"/>
<gene>
    <name evidence="1" type="ORF">T4D_10257</name>
</gene>
<name>A0A0V1FKF1_TRIPS</name>
<evidence type="ECO:0000313" key="1">
    <source>
        <dbReference type="EMBL" id="KRY86484.1"/>
    </source>
</evidence>
<dbReference type="OrthoDB" id="10533357at2759"/>
<protein>
    <submittedName>
        <fullName evidence="1">Uncharacterized protein</fullName>
    </submittedName>
</protein>
<dbReference type="EMBL" id="JYDT01000070">
    <property type="protein sequence ID" value="KRY86484.1"/>
    <property type="molecule type" value="Genomic_DNA"/>
</dbReference>
<organism evidence="1 2">
    <name type="scientific">Trichinella pseudospiralis</name>
    <name type="common">Parasitic roundworm</name>
    <dbReference type="NCBI Taxonomy" id="6337"/>
    <lineage>
        <taxon>Eukaryota</taxon>
        <taxon>Metazoa</taxon>
        <taxon>Ecdysozoa</taxon>
        <taxon>Nematoda</taxon>
        <taxon>Enoplea</taxon>
        <taxon>Dorylaimia</taxon>
        <taxon>Trichinellida</taxon>
        <taxon>Trichinellidae</taxon>
        <taxon>Trichinella</taxon>
    </lineage>
</organism>
<comment type="caution">
    <text evidence="1">The sequence shown here is derived from an EMBL/GenBank/DDBJ whole genome shotgun (WGS) entry which is preliminary data.</text>
</comment>
<dbReference type="Proteomes" id="UP000054995">
    <property type="component" value="Unassembled WGS sequence"/>
</dbReference>
<evidence type="ECO:0000313" key="2">
    <source>
        <dbReference type="Proteomes" id="UP000054995"/>
    </source>
</evidence>